<comment type="caution">
    <text evidence="1">The sequence shown here is derived from an EMBL/GenBank/DDBJ whole genome shotgun (WGS) entry which is preliminary data.</text>
</comment>
<sequence length="260" mass="30491">MKKISIRITAIMLNGMYIHIIKNILYVYFGIFVIFKNILCVCIDIRVVYLYIWLIETRYTNFKTNIYRIYVMNNQKIEHQSVIVFTSESKDSLVKNGGSRAWRAVLSKLEQAEYLICTQNTNKLHEHDPEIDHGQAFYIGKVRNIEIVEDDRKFIQVSEYAFLPNDVVFKEAWKRLTQGESNQAQQYPVAYKDTNELFEMLHLNLDELDWITVDQTQRINLNEPKTITSVNLPELIEEARQKISEAANVSPDKVTIQISF</sequence>
<evidence type="ECO:0000313" key="1">
    <source>
        <dbReference type="EMBL" id="ENU34819.1"/>
    </source>
</evidence>
<name>N8RMP7_9GAMM</name>
<proteinExistence type="predicted"/>
<dbReference type="HOGENOM" id="CLU_093380_0_0_6"/>
<reference evidence="1 2" key="1">
    <citation type="submission" date="2013-02" db="EMBL/GenBank/DDBJ databases">
        <title>The Genome Sequence of Acinetobacter parvus NIPH 1103.</title>
        <authorList>
            <consortium name="The Broad Institute Genome Sequencing Platform"/>
            <consortium name="The Broad Institute Genome Sequencing Center for Infectious Disease"/>
            <person name="Cerqueira G."/>
            <person name="Feldgarden M."/>
            <person name="Courvalin P."/>
            <person name="Perichon B."/>
            <person name="Grillot-Courvalin C."/>
            <person name="Clermont D."/>
            <person name="Rocha E."/>
            <person name="Yoon E.-J."/>
            <person name="Nemec A."/>
            <person name="Walker B."/>
            <person name="Young S.K."/>
            <person name="Zeng Q."/>
            <person name="Gargeya S."/>
            <person name="Fitzgerald M."/>
            <person name="Haas B."/>
            <person name="Abouelleil A."/>
            <person name="Alvarado L."/>
            <person name="Arachchi H.M."/>
            <person name="Berlin A.M."/>
            <person name="Chapman S.B."/>
            <person name="Dewar J."/>
            <person name="Goldberg J."/>
            <person name="Griggs A."/>
            <person name="Gujja S."/>
            <person name="Hansen M."/>
            <person name="Howarth C."/>
            <person name="Imamovic A."/>
            <person name="Larimer J."/>
            <person name="McCowan C."/>
            <person name="Murphy C."/>
            <person name="Neiman D."/>
            <person name="Pearson M."/>
            <person name="Priest M."/>
            <person name="Roberts A."/>
            <person name="Saif S."/>
            <person name="Shea T."/>
            <person name="Sisk P."/>
            <person name="Sykes S."/>
            <person name="Wortman J."/>
            <person name="Nusbaum C."/>
            <person name="Birren B."/>
        </authorList>
    </citation>
    <scope>NUCLEOTIDE SEQUENCE [LARGE SCALE GENOMIC DNA]</scope>
    <source>
        <strain evidence="1 2">NIPH 1103</strain>
    </source>
</reference>
<dbReference type="EMBL" id="APOL01000007">
    <property type="protein sequence ID" value="ENU34819.1"/>
    <property type="molecule type" value="Genomic_DNA"/>
</dbReference>
<accession>N8RMP7</accession>
<organism evidence="1 2">
    <name type="scientific">Acinetobacter parvus NIPH 1103</name>
    <dbReference type="NCBI Taxonomy" id="1217671"/>
    <lineage>
        <taxon>Bacteria</taxon>
        <taxon>Pseudomonadati</taxon>
        <taxon>Pseudomonadota</taxon>
        <taxon>Gammaproteobacteria</taxon>
        <taxon>Moraxellales</taxon>
        <taxon>Moraxellaceae</taxon>
        <taxon>Acinetobacter</taxon>
    </lineage>
</organism>
<dbReference type="AlphaFoldDB" id="N8RMP7"/>
<gene>
    <name evidence="1" type="ORF">F989_00174</name>
</gene>
<evidence type="ECO:0000313" key="2">
    <source>
        <dbReference type="Proteomes" id="UP000018426"/>
    </source>
</evidence>
<dbReference type="PATRIC" id="fig|1217671.3.peg.165"/>
<protein>
    <submittedName>
        <fullName evidence="1">Uncharacterized protein</fullName>
    </submittedName>
</protein>
<dbReference type="Proteomes" id="UP000018426">
    <property type="component" value="Unassembled WGS sequence"/>
</dbReference>